<reference evidence="2" key="1">
    <citation type="journal article" date="2023" name="Mol. Phylogenet. Evol.">
        <title>Genome-scale phylogeny and comparative genomics of the fungal order Sordariales.</title>
        <authorList>
            <person name="Hensen N."/>
            <person name="Bonometti L."/>
            <person name="Westerberg I."/>
            <person name="Brannstrom I.O."/>
            <person name="Guillou S."/>
            <person name="Cros-Aarteil S."/>
            <person name="Calhoun S."/>
            <person name="Haridas S."/>
            <person name="Kuo A."/>
            <person name="Mondo S."/>
            <person name="Pangilinan J."/>
            <person name="Riley R."/>
            <person name="LaButti K."/>
            <person name="Andreopoulos B."/>
            <person name="Lipzen A."/>
            <person name="Chen C."/>
            <person name="Yan M."/>
            <person name="Daum C."/>
            <person name="Ng V."/>
            <person name="Clum A."/>
            <person name="Steindorff A."/>
            <person name="Ohm R.A."/>
            <person name="Martin F."/>
            <person name="Silar P."/>
            <person name="Natvig D.O."/>
            <person name="Lalanne C."/>
            <person name="Gautier V."/>
            <person name="Ament-Velasquez S.L."/>
            <person name="Kruys A."/>
            <person name="Hutchinson M.I."/>
            <person name="Powell A.J."/>
            <person name="Barry K."/>
            <person name="Miller A.N."/>
            <person name="Grigoriev I.V."/>
            <person name="Debuchy R."/>
            <person name="Gladieux P."/>
            <person name="Hiltunen Thoren M."/>
            <person name="Johannesson H."/>
        </authorList>
    </citation>
    <scope>NUCLEOTIDE SEQUENCE</scope>
    <source>
        <strain evidence="2">PSN293</strain>
    </source>
</reference>
<protein>
    <submittedName>
        <fullName evidence="2">Uncharacterized protein</fullName>
    </submittedName>
</protein>
<gene>
    <name evidence="2" type="ORF">QBC37DRAFT_398283</name>
</gene>
<keyword evidence="3" id="KW-1185">Reference proteome</keyword>
<proteinExistence type="predicted"/>
<feature type="compositionally biased region" description="Polar residues" evidence="1">
    <location>
        <begin position="237"/>
        <end position="261"/>
    </location>
</feature>
<evidence type="ECO:0000313" key="3">
    <source>
        <dbReference type="Proteomes" id="UP001301769"/>
    </source>
</evidence>
<organism evidence="2 3">
    <name type="scientific">Rhypophila decipiens</name>
    <dbReference type="NCBI Taxonomy" id="261697"/>
    <lineage>
        <taxon>Eukaryota</taxon>
        <taxon>Fungi</taxon>
        <taxon>Dikarya</taxon>
        <taxon>Ascomycota</taxon>
        <taxon>Pezizomycotina</taxon>
        <taxon>Sordariomycetes</taxon>
        <taxon>Sordariomycetidae</taxon>
        <taxon>Sordariales</taxon>
        <taxon>Naviculisporaceae</taxon>
        <taxon>Rhypophila</taxon>
    </lineage>
</organism>
<sequence>MFTKISDRLIGRRKRKELADKRKGLADQRKALSDSARMAQSIVEICSVFKNLRKTKGELLDILVPSSITDTKLSSSENPQTTEPKPLDQNVEAKVTKQSLLEEWRDLACVYGPATYRPTYSRPSVLHTAVDQQCSTDVIMTAVECGGGCGVAFVPTLAKLRKEREKFLNPYLAPSTIAEVLKLPREEIPILQGTDDLTLYDLGLFIEEYRIFDNIWISKKELFDEYLLPRPITETKLASSETPQATKEQQLNQDVNEQAASDTKALTPKVIPKAKVDNYFKSAGPLALVSTKPTDPDVHSTPVIPTAKVDNHFKAAGPLPLVATKPSDSNVHPKVSSAIISKAKVEHHIEAAGPMALVATKSAESKAQPIVKMDSGRQNEDPATIIFFGYGGHRYILPFESCRL</sequence>
<comment type="caution">
    <text evidence="2">The sequence shown here is derived from an EMBL/GenBank/DDBJ whole genome shotgun (WGS) entry which is preliminary data.</text>
</comment>
<reference evidence="2" key="2">
    <citation type="submission" date="2023-05" db="EMBL/GenBank/DDBJ databases">
        <authorList>
            <consortium name="Lawrence Berkeley National Laboratory"/>
            <person name="Steindorff A."/>
            <person name="Hensen N."/>
            <person name="Bonometti L."/>
            <person name="Westerberg I."/>
            <person name="Brannstrom I.O."/>
            <person name="Guillou S."/>
            <person name="Cros-Aarteil S."/>
            <person name="Calhoun S."/>
            <person name="Haridas S."/>
            <person name="Kuo A."/>
            <person name="Mondo S."/>
            <person name="Pangilinan J."/>
            <person name="Riley R."/>
            <person name="Labutti K."/>
            <person name="Andreopoulos B."/>
            <person name="Lipzen A."/>
            <person name="Chen C."/>
            <person name="Yanf M."/>
            <person name="Daum C."/>
            <person name="Ng V."/>
            <person name="Clum A."/>
            <person name="Ohm R."/>
            <person name="Martin F."/>
            <person name="Silar P."/>
            <person name="Natvig D."/>
            <person name="Lalanne C."/>
            <person name="Gautier V."/>
            <person name="Ament-Velasquez S.L."/>
            <person name="Kruys A."/>
            <person name="Hutchinson M.I."/>
            <person name="Powell A.J."/>
            <person name="Barry K."/>
            <person name="Miller A.N."/>
            <person name="Grigoriev I.V."/>
            <person name="Debuchy R."/>
            <person name="Gladieux P."/>
            <person name="Thoren M.H."/>
            <person name="Johannesson H."/>
        </authorList>
    </citation>
    <scope>NUCLEOTIDE SEQUENCE</scope>
    <source>
        <strain evidence="2">PSN293</strain>
    </source>
</reference>
<dbReference type="AlphaFoldDB" id="A0AAN6YD84"/>
<feature type="region of interest" description="Disordered" evidence="1">
    <location>
        <begin position="237"/>
        <end position="266"/>
    </location>
</feature>
<dbReference type="Proteomes" id="UP001301769">
    <property type="component" value="Unassembled WGS sequence"/>
</dbReference>
<dbReference type="EMBL" id="MU858076">
    <property type="protein sequence ID" value="KAK4215720.1"/>
    <property type="molecule type" value="Genomic_DNA"/>
</dbReference>
<evidence type="ECO:0000313" key="2">
    <source>
        <dbReference type="EMBL" id="KAK4215720.1"/>
    </source>
</evidence>
<evidence type="ECO:0000256" key="1">
    <source>
        <dbReference type="SAM" id="MobiDB-lite"/>
    </source>
</evidence>
<name>A0AAN6YD84_9PEZI</name>
<accession>A0AAN6YD84</accession>